<feature type="compositionally biased region" description="Low complexity" evidence="1">
    <location>
        <begin position="321"/>
        <end position="343"/>
    </location>
</feature>
<accession>A0A1E8Q0J3</accession>
<keyword evidence="4" id="KW-1185">Reference proteome</keyword>
<sequence>MTASVPRPLAAGAAALLASAVVLTSSPTDLVQVDTARTERVDLAAAVRPLVTEPPVVEPLTPARVADARALIARVDPDADVPAALAVAAPLNAASDWFTAGYEWLQGWVDYGVDLADYVLQFVPYGYLLGDQISLVYYTTVVPIADSIVYGLIDPALDDPLNLATWVNGFAVVATTTVASLINLGIAEFNYFFGWLIPPIPPIGPLAAPEVLAVPEAALVPAARLAASETAVVEEDLGDAVAPAADEVTAGPVNEVTSVPVADEPEASAVEPVAVEIAAADVTAPEVEPAASEATVDAPREPTTTSSGGVQAQGEVRGSVTAPDDTTTGAAAGGTTPAGTTSSTGGGSLVEPSTTTTGSSSTTGSFDTASPLGTASPAEAATPPARATDGAAESTD</sequence>
<dbReference type="Proteomes" id="UP000178953">
    <property type="component" value="Unassembled WGS sequence"/>
</dbReference>
<protein>
    <recommendedName>
        <fullName evidence="5">PE family protein</fullName>
    </recommendedName>
</protein>
<dbReference type="EMBL" id="MCHX01000049">
    <property type="protein sequence ID" value="OFJ52032.1"/>
    <property type="molecule type" value="Genomic_DNA"/>
</dbReference>
<evidence type="ECO:0000256" key="2">
    <source>
        <dbReference type="SAM" id="SignalP"/>
    </source>
</evidence>
<proteinExistence type="predicted"/>
<evidence type="ECO:0008006" key="5">
    <source>
        <dbReference type="Google" id="ProtNLM"/>
    </source>
</evidence>
<comment type="caution">
    <text evidence="3">The sequence shown here is derived from an EMBL/GenBank/DDBJ whole genome shotgun (WGS) entry which is preliminary data.</text>
</comment>
<gene>
    <name evidence="3" type="ORF">BEL07_19485</name>
</gene>
<feature type="compositionally biased region" description="Low complexity" evidence="1">
    <location>
        <begin position="353"/>
        <end position="365"/>
    </location>
</feature>
<evidence type="ECO:0000256" key="1">
    <source>
        <dbReference type="SAM" id="MobiDB-lite"/>
    </source>
</evidence>
<feature type="compositionally biased region" description="Low complexity" evidence="1">
    <location>
        <begin position="374"/>
        <end position="388"/>
    </location>
</feature>
<name>A0A1E8Q0J3_9MYCO</name>
<evidence type="ECO:0000313" key="3">
    <source>
        <dbReference type="EMBL" id="OFJ52032.1"/>
    </source>
</evidence>
<organism evidence="3 4">
    <name type="scientific">Mycolicibacterium grossiae</name>
    <dbReference type="NCBI Taxonomy" id="1552759"/>
    <lineage>
        <taxon>Bacteria</taxon>
        <taxon>Bacillati</taxon>
        <taxon>Actinomycetota</taxon>
        <taxon>Actinomycetes</taxon>
        <taxon>Mycobacteriales</taxon>
        <taxon>Mycobacteriaceae</taxon>
        <taxon>Mycolicibacterium</taxon>
    </lineage>
</organism>
<reference evidence="3 4" key="1">
    <citation type="submission" date="2016-09" db="EMBL/GenBank/DDBJ databases">
        <title>genome sequence of Mycobacterium sp. 739 SCH.</title>
        <authorList>
            <person name="Greninger A.L."/>
            <person name="Qin X."/>
            <person name="Jerome K."/>
            <person name="Vora S."/>
            <person name="Quinn K."/>
        </authorList>
    </citation>
    <scope>NUCLEOTIDE SEQUENCE [LARGE SCALE GENOMIC DNA]</scope>
    <source>
        <strain evidence="3 4">SCH</strain>
    </source>
</reference>
<dbReference type="OrthoDB" id="4641933at2"/>
<feature type="signal peptide" evidence="2">
    <location>
        <begin position="1"/>
        <end position="24"/>
    </location>
</feature>
<dbReference type="RefSeq" id="WP_070354719.1">
    <property type="nucleotide sequence ID" value="NZ_CP043474.1"/>
</dbReference>
<dbReference type="AlphaFoldDB" id="A0A1E8Q0J3"/>
<feature type="chain" id="PRO_5039536794" description="PE family protein" evidence="2">
    <location>
        <begin position="25"/>
        <end position="396"/>
    </location>
</feature>
<feature type="region of interest" description="Disordered" evidence="1">
    <location>
        <begin position="284"/>
        <end position="396"/>
    </location>
</feature>
<keyword evidence="2" id="KW-0732">Signal</keyword>
<evidence type="ECO:0000313" key="4">
    <source>
        <dbReference type="Proteomes" id="UP000178953"/>
    </source>
</evidence>